<gene>
    <name evidence="2" type="ORF">H1R20_g10758</name>
</gene>
<evidence type="ECO:0000313" key="3">
    <source>
        <dbReference type="Proteomes" id="UP001140091"/>
    </source>
</evidence>
<dbReference type="Proteomes" id="UP001140091">
    <property type="component" value="Unassembled WGS sequence"/>
</dbReference>
<proteinExistence type="predicted"/>
<feature type="non-terminal residue" evidence="2">
    <location>
        <position position="1"/>
    </location>
</feature>
<dbReference type="OrthoDB" id="3191568at2759"/>
<dbReference type="EMBL" id="JANBPK010001065">
    <property type="protein sequence ID" value="KAJ2926343.1"/>
    <property type="molecule type" value="Genomic_DNA"/>
</dbReference>
<feature type="domain" description="DUF6593" evidence="1">
    <location>
        <begin position="50"/>
        <end position="192"/>
    </location>
</feature>
<sequence>MANIQNPFHTWDSSSGWNPAPIAAPLPTVLGSQPTVLTYDYVNPNPDVLNVLNCMITDRNAVPQMEVTTYPTSGETSRTVFSRRGTVGEFASIDWANYACVEINGYVSRQPINQWLRLSADGRYRIMTVEGKEYMWYHCDGCFYLDLHNFAPSRSNPSLARVFPIPSSNAIRLELSTEAVQLQHAIVAAAILYSGRNFN</sequence>
<evidence type="ECO:0000259" key="1">
    <source>
        <dbReference type="Pfam" id="PF20236"/>
    </source>
</evidence>
<evidence type="ECO:0000313" key="2">
    <source>
        <dbReference type="EMBL" id="KAJ2926343.1"/>
    </source>
</evidence>
<dbReference type="Pfam" id="PF20236">
    <property type="entry name" value="DUF6593"/>
    <property type="match status" value="1"/>
</dbReference>
<keyword evidence="3" id="KW-1185">Reference proteome</keyword>
<dbReference type="InterPro" id="IPR046528">
    <property type="entry name" value="DUF6593"/>
</dbReference>
<name>A0A9W8J8U6_9AGAR</name>
<dbReference type="AlphaFoldDB" id="A0A9W8J8U6"/>
<comment type="caution">
    <text evidence="2">The sequence shown here is derived from an EMBL/GenBank/DDBJ whole genome shotgun (WGS) entry which is preliminary data.</text>
</comment>
<organism evidence="2 3">
    <name type="scientific">Candolleomyces eurysporus</name>
    <dbReference type="NCBI Taxonomy" id="2828524"/>
    <lineage>
        <taxon>Eukaryota</taxon>
        <taxon>Fungi</taxon>
        <taxon>Dikarya</taxon>
        <taxon>Basidiomycota</taxon>
        <taxon>Agaricomycotina</taxon>
        <taxon>Agaricomycetes</taxon>
        <taxon>Agaricomycetidae</taxon>
        <taxon>Agaricales</taxon>
        <taxon>Agaricineae</taxon>
        <taxon>Psathyrellaceae</taxon>
        <taxon>Candolleomyces</taxon>
    </lineage>
</organism>
<accession>A0A9W8J8U6</accession>
<protein>
    <recommendedName>
        <fullName evidence="1">DUF6593 domain-containing protein</fullName>
    </recommendedName>
</protein>
<reference evidence="2" key="1">
    <citation type="submission" date="2022-06" db="EMBL/GenBank/DDBJ databases">
        <title>Genome Sequence of Candolleomyces eurysporus.</title>
        <authorList>
            <person name="Buettner E."/>
        </authorList>
    </citation>
    <scope>NUCLEOTIDE SEQUENCE</scope>
    <source>
        <strain evidence="2">VTCC 930004</strain>
    </source>
</reference>